<gene>
    <name evidence="3" type="ORF">OCU04_003737</name>
</gene>
<organism evidence="3 4">
    <name type="scientific">Sclerotinia nivalis</name>
    <dbReference type="NCBI Taxonomy" id="352851"/>
    <lineage>
        <taxon>Eukaryota</taxon>
        <taxon>Fungi</taxon>
        <taxon>Dikarya</taxon>
        <taxon>Ascomycota</taxon>
        <taxon>Pezizomycotina</taxon>
        <taxon>Leotiomycetes</taxon>
        <taxon>Helotiales</taxon>
        <taxon>Sclerotiniaceae</taxon>
        <taxon>Sclerotinia</taxon>
    </lineage>
</organism>
<keyword evidence="4" id="KW-1185">Reference proteome</keyword>
<feature type="region of interest" description="Disordered" evidence="1">
    <location>
        <begin position="127"/>
        <end position="162"/>
    </location>
</feature>
<dbReference type="Proteomes" id="UP001152300">
    <property type="component" value="Unassembled WGS sequence"/>
</dbReference>
<dbReference type="EMBL" id="JAPEIS010000003">
    <property type="protein sequence ID" value="KAJ8068167.1"/>
    <property type="molecule type" value="Genomic_DNA"/>
</dbReference>
<evidence type="ECO:0000313" key="3">
    <source>
        <dbReference type="EMBL" id="KAJ8068167.1"/>
    </source>
</evidence>
<evidence type="ECO:0000256" key="1">
    <source>
        <dbReference type="SAM" id="MobiDB-lite"/>
    </source>
</evidence>
<name>A0A9X0ASJ2_9HELO</name>
<reference evidence="3" key="1">
    <citation type="submission" date="2022-11" db="EMBL/GenBank/DDBJ databases">
        <title>Genome Resource of Sclerotinia nivalis Strain SnTB1, a Plant Pathogen Isolated from American Ginseng.</title>
        <authorList>
            <person name="Fan S."/>
        </authorList>
    </citation>
    <scope>NUCLEOTIDE SEQUENCE</scope>
    <source>
        <strain evidence="3">SnTB1</strain>
    </source>
</reference>
<feature type="compositionally biased region" description="Pro residues" evidence="1">
    <location>
        <begin position="133"/>
        <end position="148"/>
    </location>
</feature>
<evidence type="ECO:0000313" key="4">
    <source>
        <dbReference type="Proteomes" id="UP001152300"/>
    </source>
</evidence>
<feature type="signal peptide" evidence="2">
    <location>
        <begin position="1"/>
        <end position="16"/>
    </location>
</feature>
<dbReference type="AlphaFoldDB" id="A0A9X0ASJ2"/>
<sequence>MYTEFILVGILRLVSCTSLSSGLSQAVTTPVYLTTSSSQPQIRLLPLYTSPTAFTTSVVVTNVDSFSIPSSTACPALVARNNDDNDAALLAAMDYWASAFHNTNYLSLADTINQAIKLANIANSCDSNGTTTEPPPTDPNTPPTVPDSPPKKKRNPWQRFLD</sequence>
<proteinExistence type="predicted"/>
<accession>A0A9X0ASJ2</accession>
<dbReference type="OrthoDB" id="3565058at2759"/>
<protein>
    <submittedName>
        <fullName evidence="3">Uncharacterized protein</fullName>
    </submittedName>
</protein>
<evidence type="ECO:0000256" key="2">
    <source>
        <dbReference type="SAM" id="SignalP"/>
    </source>
</evidence>
<keyword evidence="2" id="KW-0732">Signal</keyword>
<comment type="caution">
    <text evidence="3">The sequence shown here is derived from an EMBL/GenBank/DDBJ whole genome shotgun (WGS) entry which is preliminary data.</text>
</comment>
<feature type="chain" id="PRO_5040954562" evidence="2">
    <location>
        <begin position="17"/>
        <end position="162"/>
    </location>
</feature>